<evidence type="ECO:0000313" key="4">
    <source>
        <dbReference type="Proteomes" id="UP000298111"/>
    </source>
</evidence>
<dbReference type="PANTHER" id="PTHR43767">
    <property type="entry name" value="LONG-CHAIN-FATTY-ACID--COA LIGASE"/>
    <property type="match status" value="1"/>
</dbReference>
<proteinExistence type="predicted"/>
<dbReference type="Gene3D" id="3.40.50.12780">
    <property type="entry name" value="N-terminal domain of ligase-like"/>
    <property type="match status" value="1"/>
</dbReference>
<dbReference type="EMBL" id="RCIY01000029">
    <property type="protein sequence ID" value="TGG87043.1"/>
    <property type="molecule type" value="Genomic_DNA"/>
</dbReference>
<dbReference type="SMR" id="L7PIU5"/>
<dbReference type="SUPFAM" id="SSF56801">
    <property type="entry name" value="Acetyl-CoA synthetase-like"/>
    <property type="match status" value="1"/>
</dbReference>
<organism evidence="2">
    <name type="scientific">Streptomyces albus</name>
    <dbReference type="NCBI Taxonomy" id="1888"/>
    <lineage>
        <taxon>Bacteria</taxon>
        <taxon>Bacillati</taxon>
        <taxon>Actinomycetota</taxon>
        <taxon>Actinomycetes</taxon>
        <taxon>Kitasatosporales</taxon>
        <taxon>Streptomycetaceae</taxon>
        <taxon>Streptomyces</taxon>
    </lineage>
</organism>
<sequence length="522" mass="57440">MLLQRVGNRGIRLGTLFDRAAARHPGNVVVLDHELDLAPRLGSRATVTEIADLVDDFASRLWAAGVRPADRVVVYKTNSFDITLLACVAARIGAVPVLLSPTLDGATVSELVRRVDRPYLVTDQAKLESELPAAVFGHARRVLLAAGDHPEAQRLADLAGAPRVAPVRMSAHHPTLITHTSGTTGIPKLAVHTGWTLQARYRPQAAATALVRKRRPVAVHVSFVHSRLFTALAIAMLRGFPLVMLADDDPEHVAGIFARVRPGVVEAHPNTFMRWERLIDDPRRPLADVKYFSSTFDAIHPRTVHRMLRASRHRAPVFAQLYGQSEAGPVVGRIFTRRRGKDADGRCVGHAFPGMTGVRVVSRDGQPVSESSPGYIEVRTDGRVLTYLGEPERYAKQEHDQWWRMGDVGYRSRWGCLHLLDREVDVIPGFGSTLAAEDALFSRLDELVEVIIVPDPDGKPVPVVCTRDNAPLDMAAWSRATASLPAMAEPVQWRQTDLPQTATTKIKRLELAKALGSRNRGL</sequence>
<accession>L7PIU5</accession>
<dbReference type="GO" id="GO:0016874">
    <property type="term" value="F:ligase activity"/>
    <property type="evidence" value="ECO:0007669"/>
    <property type="project" value="UniProtKB-KW"/>
</dbReference>
<dbReference type="AlphaFoldDB" id="L7PIU5"/>
<dbReference type="InterPro" id="IPR050237">
    <property type="entry name" value="ATP-dep_AMP-bd_enzyme"/>
</dbReference>
<feature type="domain" description="AMP-dependent synthetase/ligase" evidence="1">
    <location>
        <begin position="17"/>
        <end position="388"/>
    </location>
</feature>
<name>L7PIU5_9ACTN</name>
<dbReference type="EMBL" id="JQ414024">
    <property type="protein sequence ID" value="AFW04560.1"/>
    <property type="molecule type" value="Genomic_DNA"/>
</dbReference>
<reference evidence="3 4" key="2">
    <citation type="submission" date="2018-10" db="EMBL/GenBank/DDBJ databases">
        <title>Isolation of pseudouridimycin from Streptomyces albus DSM 40763.</title>
        <authorList>
            <person name="Rosenqvist P."/>
            <person name="Metsae-Ketelae M."/>
            <person name="Virta P."/>
        </authorList>
    </citation>
    <scope>NUCLEOTIDE SEQUENCE [LARGE SCALE GENOMIC DNA]</scope>
    <source>
        <strain evidence="3 4">DSM 40763</strain>
    </source>
</reference>
<evidence type="ECO:0000259" key="1">
    <source>
        <dbReference type="Pfam" id="PF00501"/>
    </source>
</evidence>
<dbReference type="GeneID" id="75185572"/>
<evidence type="ECO:0000313" key="3">
    <source>
        <dbReference type="EMBL" id="TGG87043.1"/>
    </source>
</evidence>
<dbReference type="Pfam" id="PF00501">
    <property type="entry name" value="AMP-binding"/>
    <property type="match status" value="1"/>
</dbReference>
<gene>
    <name evidence="2" type="primary">stnJ</name>
    <name evidence="3" type="ORF">D8771_04610</name>
</gene>
<dbReference type="InterPro" id="IPR000873">
    <property type="entry name" value="AMP-dep_synth/lig_dom"/>
</dbReference>
<protein>
    <submittedName>
        <fullName evidence="3">Acyl-CoA synthetase</fullName>
    </submittedName>
    <submittedName>
        <fullName evidence="2">Fatty-acid-CoA ligase FadD</fullName>
    </submittedName>
</protein>
<dbReference type="PROSITE" id="PS00455">
    <property type="entry name" value="AMP_BINDING"/>
    <property type="match status" value="1"/>
</dbReference>
<keyword evidence="2" id="KW-0436">Ligase</keyword>
<dbReference type="InterPro" id="IPR020845">
    <property type="entry name" value="AMP-binding_CS"/>
</dbReference>
<dbReference type="PANTHER" id="PTHR43767:SF1">
    <property type="entry name" value="NONRIBOSOMAL PEPTIDE SYNTHASE PES1 (EUROFUNG)-RELATED"/>
    <property type="match status" value="1"/>
</dbReference>
<dbReference type="Proteomes" id="UP000298111">
    <property type="component" value="Unassembled WGS sequence"/>
</dbReference>
<dbReference type="RefSeq" id="WP_016467087.1">
    <property type="nucleotide sequence ID" value="NZ_BNEJ01000017.1"/>
</dbReference>
<evidence type="ECO:0000313" key="2">
    <source>
        <dbReference type="EMBL" id="AFW04560.1"/>
    </source>
</evidence>
<dbReference type="InterPro" id="IPR042099">
    <property type="entry name" value="ANL_N_sf"/>
</dbReference>
<reference evidence="2" key="1">
    <citation type="journal article" date="2013" name="J. Am. Chem. Soc.">
        <title>Characterization of streptonigrin biosynthesis reveals a cryptic carboxyl methylation and an unusual oxidative cleavage of a N-C bond.</title>
        <authorList>
            <person name="Xu F."/>
            <person name="Kong D."/>
            <person name="He X."/>
            <person name="Zhang Z."/>
            <person name="Han M."/>
            <person name="Xie X."/>
            <person name="Wang P."/>
            <person name="Cheng H."/>
            <person name="Tao M."/>
            <person name="Zhang L."/>
            <person name="Deng Z."/>
            <person name="Lin S."/>
        </authorList>
    </citation>
    <scope>NUCLEOTIDE SEQUENCE</scope>
    <source>
        <strain evidence="2">CGMCC 4.1223</strain>
    </source>
</reference>